<sequence>MGEGKVTIIKDKGIFAELLTLVSLFFMITVQFGDINGKVINHIIKLLMFINFLYHVGSCIWRIFTSIQERMSFLNGMFNVRNIVELVTMCILTLYFKEVVTTFDPDKRRMDRCVIVLSMGYLLSKVNEVLDYSTTQSYWSKMIFSTVIILIIGVAAVTDFSDGGVEGPYSEIAYVVGVILAICELAVEGRVVKKSVFKHRRFSVFMAFLLICAISFPAMYPIVNKWKNLFVKWLTERIVIWIKPRMIKVKDKILAVTKEQIRAFISDYTRKVMQEYIPNLKNAIKNRVAPYIPENVKSIPGSIYEWWKRLSGPQQNQPPIGEFD</sequence>
<keyword evidence="1" id="KW-0812">Transmembrane</keyword>
<feature type="transmembrane region" description="Helical" evidence="1">
    <location>
        <begin position="204"/>
        <end position="223"/>
    </location>
</feature>
<protein>
    <submittedName>
        <fullName evidence="2">Uncharacterized protein</fullName>
    </submittedName>
</protein>
<gene>
    <name evidence="2" type="ordered locus">EROM_061020</name>
</gene>
<dbReference type="KEGG" id="ero:EROM_061020"/>
<name>I7AN82_ENCRO</name>
<feature type="transmembrane region" description="Helical" evidence="1">
    <location>
        <begin position="142"/>
        <end position="160"/>
    </location>
</feature>
<dbReference type="RefSeq" id="XP_009264691.1">
    <property type="nucleotide sequence ID" value="XM_009266416.1"/>
</dbReference>
<keyword evidence="1" id="KW-0472">Membrane</keyword>
<keyword evidence="3" id="KW-1185">Reference proteome</keyword>
<proteinExistence type="predicted"/>
<dbReference type="VEuPathDB" id="MicrosporidiaDB:EROM_061020"/>
<accession>I7AN82</accession>
<feature type="transmembrane region" description="Helical" evidence="1">
    <location>
        <begin position="39"/>
        <end position="64"/>
    </location>
</feature>
<dbReference type="HOGENOM" id="CLU_811408_0_0_1"/>
<evidence type="ECO:0000313" key="3">
    <source>
        <dbReference type="Proteomes" id="UP000010094"/>
    </source>
</evidence>
<dbReference type="GeneID" id="20521498"/>
<organism evidence="2 3">
    <name type="scientific">Encephalitozoon romaleae (strain SJ-2008)</name>
    <name type="common">Microsporidian parasite</name>
    <dbReference type="NCBI Taxonomy" id="1178016"/>
    <lineage>
        <taxon>Eukaryota</taxon>
        <taxon>Fungi</taxon>
        <taxon>Fungi incertae sedis</taxon>
        <taxon>Microsporidia</taxon>
        <taxon>Unikaryonidae</taxon>
        <taxon>Encephalitozoon</taxon>
    </lineage>
</organism>
<evidence type="ECO:0000313" key="2">
    <source>
        <dbReference type="EMBL" id="AFN83194.1"/>
    </source>
</evidence>
<dbReference type="Proteomes" id="UP000010094">
    <property type="component" value="Chromosome VI"/>
</dbReference>
<feature type="transmembrane region" description="Helical" evidence="1">
    <location>
        <begin position="172"/>
        <end position="192"/>
    </location>
</feature>
<dbReference type="AlphaFoldDB" id="I7AN82"/>
<evidence type="ECO:0000256" key="1">
    <source>
        <dbReference type="SAM" id="Phobius"/>
    </source>
</evidence>
<dbReference type="EMBL" id="CP003523">
    <property type="protein sequence ID" value="AFN83194.1"/>
    <property type="molecule type" value="Genomic_DNA"/>
</dbReference>
<feature type="transmembrane region" description="Helical" evidence="1">
    <location>
        <begin position="14"/>
        <end position="33"/>
    </location>
</feature>
<reference evidence="2 3" key="1">
    <citation type="journal article" date="2012" name="Proc. Natl. Acad. Sci. U.S.A.">
        <title>Gain and loss of multiple functionally related, horizontally transferred genes in the reduced genomes of two microsporidian parasites.</title>
        <authorList>
            <person name="Pombert J.-F."/>
            <person name="Selman M."/>
            <person name="Burki F."/>
            <person name="Bardell F.T."/>
            <person name="Farinelli L."/>
            <person name="Solter L.F."/>
            <person name="Whitman D.W."/>
            <person name="Weiss L.M."/>
            <person name="Corradi N."/>
            <person name="Keeling P.J."/>
        </authorList>
    </citation>
    <scope>NUCLEOTIDE SEQUENCE [LARGE SCALE GENOMIC DNA]</scope>
    <source>
        <strain evidence="2 3">SJ-2008</strain>
    </source>
</reference>
<keyword evidence="1" id="KW-1133">Transmembrane helix</keyword>
<dbReference type="OrthoDB" id="2193779at2759"/>